<gene>
    <name evidence="13" type="ORF">ACFSVN_04135</name>
</gene>
<keyword evidence="8" id="KW-0378">Hydrolase</keyword>
<keyword evidence="14" id="KW-1185">Reference proteome</keyword>
<reference evidence="14" key="1">
    <citation type="journal article" date="2019" name="Int. J. Syst. Evol. Microbiol.">
        <title>The Global Catalogue of Microorganisms (GCM) 10K type strain sequencing project: providing services to taxonomists for standard genome sequencing and annotation.</title>
        <authorList>
            <consortium name="The Broad Institute Genomics Platform"/>
            <consortium name="The Broad Institute Genome Sequencing Center for Infectious Disease"/>
            <person name="Wu L."/>
            <person name="Ma J."/>
        </authorList>
    </citation>
    <scope>NUCLEOTIDE SEQUENCE [LARGE SCALE GENOMIC DNA]</scope>
    <source>
        <strain evidence="14">KCTC 52042</strain>
    </source>
</reference>
<dbReference type="PANTHER" id="PTHR11533:SF299">
    <property type="entry name" value="AMINOPEPTIDASE"/>
    <property type="match status" value="1"/>
</dbReference>
<dbReference type="InterPro" id="IPR050344">
    <property type="entry name" value="Peptidase_M1_aminopeptidases"/>
</dbReference>
<evidence type="ECO:0000256" key="2">
    <source>
        <dbReference type="ARBA" id="ARBA00001947"/>
    </source>
</evidence>
<dbReference type="RefSeq" id="WP_390299034.1">
    <property type="nucleotide sequence ID" value="NZ_JBHULI010000005.1"/>
</dbReference>
<dbReference type="CDD" id="cd09602">
    <property type="entry name" value="M1_APN"/>
    <property type="match status" value="1"/>
</dbReference>
<organism evidence="13 14">
    <name type="scientific">Gracilimonas halophila</name>
    <dbReference type="NCBI Taxonomy" id="1834464"/>
    <lineage>
        <taxon>Bacteria</taxon>
        <taxon>Pseudomonadati</taxon>
        <taxon>Balneolota</taxon>
        <taxon>Balneolia</taxon>
        <taxon>Balneolales</taxon>
        <taxon>Balneolaceae</taxon>
        <taxon>Gracilimonas</taxon>
    </lineage>
</organism>
<evidence type="ECO:0000259" key="12">
    <source>
        <dbReference type="Pfam" id="PF17900"/>
    </source>
</evidence>
<evidence type="ECO:0000256" key="7">
    <source>
        <dbReference type="ARBA" id="ARBA00022723"/>
    </source>
</evidence>
<dbReference type="Proteomes" id="UP001597460">
    <property type="component" value="Unassembled WGS sequence"/>
</dbReference>
<dbReference type="PRINTS" id="PR00756">
    <property type="entry name" value="ALADIPTASE"/>
</dbReference>
<comment type="similarity">
    <text evidence="3">Belongs to the peptidase M1 family.</text>
</comment>
<keyword evidence="6" id="KW-0645">Protease</keyword>
<dbReference type="PROSITE" id="PS51257">
    <property type="entry name" value="PROKAR_LIPOPROTEIN"/>
    <property type="match status" value="1"/>
</dbReference>
<dbReference type="InterPro" id="IPR001930">
    <property type="entry name" value="Peptidase_M1"/>
</dbReference>
<evidence type="ECO:0000256" key="6">
    <source>
        <dbReference type="ARBA" id="ARBA00022670"/>
    </source>
</evidence>
<feature type="domain" description="Aminopeptidase N-like N-terminal" evidence="12">
    <location>
        <begin position="47"/>
        <end position="207"/>
    </location>
</feature>
<feature type="domain" description="Peptidase M1 membrane alanine aminopeptidase" evidence="11">
    <location>
        <begin position="251"/>
        <end position="461"/>
    </location>
</feature>
<evidence type="ECO:0000256" key="3">
    <source>
        <dbReference type="ARBA" id="ARBA00010136"/>
    </source>
</evidence>
<dbReference type="SUPFAM" id="SSF63737">
    <property type="entry name" value="Leukotriene A4 hydrolase N-terminal domain"/>
    <property type="match status" value="1"/>
</dbReference>
<dbReference type="SUPFAM" id="SSF55486">
    <property type="entry name" value="Metalloproteases ('zincins'), catalytic domain"/>
    <property type="match status" value="1"/>
</dbReference>
<dbReference type="Pfam" id="PF01433">
    <property type="entry name" value="Peptidase_M1"/>
    <property type="match status" value="1"/>
</dbReference>
<evidence type="ECO:0000256" key="4">
    <source>
        <dbReference type="ARBA" id="ARBA00012564"/>
    </source>
</evidence>
<comment type="cofactor">
    <cofactor evidence="2">
        <name>Zn(2+)</name>
        <dbReference type="ChEBI" id="CHEBI:29105"/>
    </cofactor>
</comment>
<protein>
    <recommendedName>
        <fullName evidence="5">Aminopeptidase N</fullName>
        <ecNumber evidence="4">3.4.11.2</ecNumber>
    </recommendedName>
</protein>
<comment type="caution">
    <text evidence="13">The sequence shown here is derived from an EMBL/GenBank/DDBJ whole genome shotgun (WGS) entry which is preliminary data.</text>
</comment>
<evidence type="ECO:0000256" key="5">
    <source>
        <dbReference type="ARBA" id="ARBA00015611"/>
    </source>
</evidence>
<dbReference type="EC" id="3.4.11.2" evidence="4"/>
<keyword evidence="7" id="KW-0479">Metal-binding</keyword>
<comment type="catalytic activity">
    <reaction evidence="1">
        <text>Release of an N-terminal amino acid, Xaa-|-Yaa- from a peptide, amide or arylamide. Xaa is preferably Ala, but may be most amino acids including Pro (slow action). When a terminal hydrophobic residue is followed by a prolyl residue, the two may be released as an intact Xaa-Pro dipeptide.</text>
        <dbReference type="EC" id="3.4.11.2"/>
    </reaction>
</comment>
<dbReference type="InterPro" id="IPR027268">
    <property type="entry name" value="Peptidase_M4/M1_CTD_sf"/>
</dbReference>
<keyword evidence="10" id="KW-0482">Metalloprotease</keyword>
<proteinExistence type="inferred from homology"/>
<dbReference type="Pfam" id="PF17900">
    <property type="entry name" value="Peptidase_M1_N"/>
    <property type="match status" value="1"/>
</dbReference>
<keyword evidence="9" id="KW-0862">Zinc</keyword>
<accession>A0ABW5JJI9</accession>
<evidence type="ECO:0000256" key="10">
    <source>
        <dbReference type="ARBA" id="ARBA00023049"/>
    </source>
</evidence>
<evidence type="ECO:0000256" key="8">
    <source>
        <dbReference type="ARBA" id="ARBA00022801"/>
    </source>
</evidence>
<evidence type="ECO:0000256" key="9">
    <source>
        <dbReference type="ARBA" id="ARBA00022833"/>
    </source>
</evidence>
<evidence type="ECO:0000256" key="1">
    <source>
        <dbReference type="ARBA" id="ARBA00000098"/>
    </source>
</evidence>
<dbReference type="Gene3D" id="2.60.40.1730">
    <property type="entry name" value="tricorn interacting facor f3 domain"/>
    <property type="match status" value="1"/>
</dbReference>
<dbReference type="PANTHER" id="PTHR11533">
    <property type="entry name" value="PROTEASE M1 ZINC METALLOPROTEASE"/>
    <property type="match status" value="1"/>
</dbReference>
<dbReference type="InterPro" id="IPR014782">
    <property type="entry name" value="Peptidase_M1_dom"/>
</dbReference>
<evidence type="ECO:0000313" key="14">
    <source>
        <dbReference type="Proteomes" id="UP001597460"/>
    </source>
</evidence>
<dbReference type="InterPro" id="IPR042097">
    <property type="entry name" value="Aminopeptidase_N-like_N_sf"/>
</dbReference>
<evidence type="ECO:0000313" key="13">
    <source>
        <dbReference type="EMBL" id="MFD2531628.1"/>
    </source>
</evidence>
<dbReference type="InterPro" id="IPR045357">
    <property type="entry name" value="Aminopeptidase_N-like_N"/>
</dbReference>
<evidence type="ECO:0000259" key="11">
    <source>
        <dbReference type="Pfam" id="PF01433"/>
    </source>
</evidence>
<name>A0ABW5JJI9_9BACT</name>
<sequence>MKFSLRSILLFTLFIGILGCSSSPSIEPGVSLELAQFRKANISDITYELYFNIPEDQSESISGTATILFELKDGTHIIQLDFRESEELLNSVSINGETVEIAFEREHIILPAEYLSEGQNSVDIDFTAGESSLNRNPEYLYTLFVPDRTRTAFPLFDQPDLKAVYDLTLEIPLNWKAISNAPLSYQHESDSTKTLNFAPSDLISSYLFSFVAGDFEKVTQTVDSVEMTMLHRESDQEKADRNIDDIFRLHKASLDWLEEYTGIDYPFQKFDFALIPTFQYGGMEHVGAIQYRASALFLDEDPSDSQLLSRASLIAHETAHMWFGDLVTMEWFNDVWTKEVFANFMAAKIMNPNFPDINHDLNFVLRHHPSAYSVDRTEGANPIRQYLGNLNQAGQMYGAIIYNKAPIMMRQLELLVGEEIFRKGMRKYLSTYSFGNATWPDLINILDDLSDQNLKTWSEVWVNTPGRPHFTESYEAENKSLVSQNDPLEKGRIWPQEFTVLEKRESISVEHPVISDKAETEINFQSPNQILFNANGFGYGLFPASLKNLELWDELDDVTKGSELINLYENMLEQNQVIPREYLFKLLELVQTEENQLLIGQMLGHIQTIYWELLNEAERNNVAPDLEEILWEQMIAQDESSKKKTLFNTFRNVSLSESEVQKIYDIWRGEMEIDGLNLSETDYISMAGDLTIKMPEESDDIISTQMENITNSDRKRRFEFISPALSNDQQVRDTFFGSLKEEENRQTESWVLSALGYLYHPLRVDDSEKYILPSLELLQEIQVTGDIFFPKRWLDVTLSNYSSDKAVQTVRDFLNERPDYNDQLRMKILQAADGMFRANRIKG</sequence>
<dbReference type="Gene3D" id="1.10.390.10">
    <property type="entry name" value="Neutral Protease Domain 2"/>
    <property type="match status" value="1"/>
</dbReference>
<dbReference type="EMBL" id="JBHULI010000005">
    <property type="protein sequence ID" value="MFD2531628.1"/>
    <property type="molecule type" value="Genomic_DNA"/>
</dbReference>